<name>A0A811UZ96_CERCA</name>
<evidence type="ECO:0000256" key="2">
    <source>
        <dbReference type="SAM" id="MobiDB-lite"/>
    </source>
</evidence>
<feature type="coiled-coil region" evidence="1">
    <location>
        <begin position="66"/>
        <end position="94"/>
    </location>
</feature>
<dbReference type="Proteomes" id="UP000606786">
    <property type="component" value="Unassembled WGS sequence"/>
</dbReference>
<evidence type="ECO:0000313" key="4">
    <source>
        <dbReference type="Proteomes" id="UP000606786"/>
    </source>
</evidence>
<dbReference type="InterPro" id="IPR013730">
    <property type="entry name" value="Fyv7/TAP26"/>
</dbReference>
<feature type="region of interest" description="Disordered" evidence="2">
    <location>
        <begin position="1"/>
        <end position="62"/>
    </location>
</feature>
<keyword evidence="4" id="KW-1185">Reference proteome</keyword>
<dbReference type="OrthoDB" id="5377144at2759"/>
<dbReference type="EMBL" id="CAJHJT010000034">
    <property type="protein sequence ID" value="CAD7002433.1"/>
    <property type="molecule type" value="Genomic_DNA"/>
</dbReference>
<feature type="compositionally biased region" description="Basic and acidic residues" evidence="2">
    <location>
        <begin position="50"/>
        <end position="62"/>
    </location>
</feature>
<organism evidence="3 4">
    <name type="scientific">Ceratitis capitata</name>
    <name type="common">Mediterranean fruit fly</name>
    <name type="synonym">Tephritis capitata</name>
    <dbReference type="NCBI Taxonomy" id="7213"/>
    <lineage>
        <taxon>Eukaryota</taxon>
        <taxon>Metazoa</taxon>
        <taxon>Ecdysozoa</taxon>
        <taxon>Arthropoda</taxon>
        <taxon>Hexapoda</taxon>
        <taxon>Insecta</taxon>
        <taxon>Pterygota</taxon>
        <taxon>Neoptera</taxon>
        <taxon>Endopterygota</taxon>
        <taxon>Diptera</taxon>
        <taxon>Brachycera</taxon>
        <taxon>Muscomorpha</taxon>
        <taxon>Tephritoidea</taxon>
        <taxon>Tephritidae</taxon>
        <taxon>Ceratitis</taxon>
        <taxon>Ceratitis</taxon>
    </lineage>
</organism>
<dbReference type="AlphaFoldDB" id="A0A811UZ96"/>
<accession>A0A811UZ96</accession>
<proteinExistence type="predicted"/>
<protein>
    <submittedName>
        <fullName evidence="3">(Mediterranean fruit fly) hypothetical protein</fullName>
    </submittedName>
</protein>
<evidence type="ECO:0000313" key="3">
    <source>
        <dbReference type="EMBL" id="CAD7002433.1"/>
    </source>
</evidence>
<comment type="caution">
    <text evidence="3">The sequence shown here is derived from an EMBL/GenBank/DDBJ whole genome shotgun (WGS) entry which is preliminary data.</text>
</comment>
<reference evidence="3" key="1">
    <citation type="submission" date="2020-11" db="EMBL/GenBank/DDBJ databases">
        <authorList>
            <person name="Whitehead M."/>
        </authorList>
    </citation>
    <scope>NUCLEOTIDE SEQUENCE</scope>
    <source>
        <strain evidence="3">EGII</strain>
    </source>
</reference>
<keyword evidence="1" id="KW-0175">Coiled coil</keyword>
<gene>
    <name evidence="3" type="ORF">CCAP1982_LOCUS10924</name>
</gene>
<evidence type="ECO:0000256" key="1">
    <source>
        <dbReference type="SAM" id="Coils"/>
    </source>
</evidence>
<feature type="compositionally biased region" description="Polar residues" evidence="2">
    <location>
        <begin position="32"/>
        <end position="44"/>
    </location>
</feature>
<sequence>MVKPKRKDGDNRAIRRKPGVQGKPFKHEKQQYKSNKSHLPNATQWRHKKPQDEARKQKLKEREELRVQKIAEAKAEKERVQREKEERVRNYKKKRLEKTKAISKKTQRGQPLMKDRMELLLKKIQEMKRTG</sequence>
<dbReference type="Pfam" id="PF08524">
    <property type="entry name" value="rRNA_processing"/>
    <property type="match status" value="1"/>
</dbReference>